<dbReference type="EC" id="3.1.26.4" evidence="6 14"/>
<evidence type="ECO:0000256" key="15">
    <source>
        <dbReference type="PROSITE-ProRule" id="PRU01319"/>
    </source>
</evidence>
<dbReference type="InterPro" id="IPR022898">
    <property type="entry name" value="RNase_HII"/>
</dbReference>
<evidence type="ECO:0000256" key="8">
    <source>
        <dbReference type="ARBA" id="ARBA00022490"/>
    </source>
</evidence>
<evidence type="ECO:0000313" key="18">
    <source>
        <dbReference type="EMBL" id="OGC56135.1"/>
    </source>
</evidence>
<protein>
    <recommendedName>
        <fullName evidence="7 14">Ribonuclease HII</fullName>
        <shortName evidence="14">RNase HII</shortName>
        <ecNumber evidence="6 14">3.1.26.4</ecNumber>
    </recommendedName>
</protein>
<evidence type="ECO:0000256" key="6">
    <source>
        <dbReference type="ARBA" id="ARBA00012180"/>
    </source>
</evidence>
<sequence>MKYPNLSYELNLWSQGYQNVCGIDEVGRGAWAGPLFAAAVIFPPDIKIKGINDSKKLTPEKREELALEIKEKALSFAVGSVDPAFVDEAGIVKATDEAMKRSVEGLNVSADFVLVDYFKLSFFPEDRHLPIKFGDSISKTIAAASILAKVARDKFMEELAQTYPGYGFESHVGYGTKMHQEKIRELGLSKIHRISFVPEYLLS</sequence>
<evidence type="ECO:0000256" key="10">
    <source>
        <dbReference type="ARBA" id="ARBA00022723"/>
    </source>
</evidence>
<comment type="subcellular location">
    <subcellularLocation>
        <location evidence="4 14">Cytoplasm</location>
    </subcellularLocation>
</comment>
<keyword evidence="11 14" id="KW-0255">Endonuclease</keyword>
<keyword evidence="8 14" id="KW-0963">Cytoplasm</keyword>
<proteinExistence type="inferred from homology"/>
<evidence type="ECO:0000313" key="19">
    <source>
        <dbReference type="Proteomes" id="UP000179005"/>
    </source>
</evidence>
<dbReference type="GO" id="GO:0004523">
    <property type="term" value="F:RNA-DNA hybrid ribonuclease activity"/>
    <property type="evidence" value="ECO:0007669"/>
    <property type="project" value="UniProtKB-UniRule"/>
</dbReference>
<dbReference type="PROSITE" id="PS51975">
    <property type="entry name" value="RNASE_H_2"/>
    <property type="match status" value="1"/>
</dbReference>
<feature type="binding site" evidence="14 15">
    <location>
        <position position="24"/>
    </location>
    <ligand>
        <name>a divalent metal cation</name>
        <dbReference type="ChEBI" id="CHEBI:60240"/>
    </ligand>
</feature>
<evidence type="ECO:0000256" key="1">
    <source>
        <dbReference type="ARBA" id="ARBA00000077"/>
    </source>
</evidence>
<feature type="binding site" evidence="14 15">
    <location>
        <position position="25"/>
    </location>
    <ligand>
        <name>a divalent metal cation</name>
        <dbReference type="ChEBI" id="CHEBI:60240"/>
    </ligand>
</feature>
<evidence type="ECO:0000256" key="2">
    <source>
        <dbReference type="ARBA" id="ARBA00001946"/>
    </source>
</evidence>
<feature type="binding site" evidence="14 15">
    <location>
        <position position="116"/>
    </location>
    <ligand>
        <name>a divalent metal cation</name>
        <dbReference type="ChEBI" id="CHEBI:60240"/>
    </ligand>
</feature>
<comment type="catalytic activity">
    <reaction evidence="1 14 15 16">
        <text>Endonucleolytic cleavage to 5'-phosphomonoester.</text>
        <dbReference type="EC" id="3.1.26.4"/>
    </reaction>
</comment>
<dbReference type="InterPro" id="IPR036397">
    <property type="entry name" value="RNaseH_sf"/>
</dbReference>
<dbReference type="CDD" id="cd07182">
    <property type="entry name" value="RNase_HII_bacteria_HII_like"/>
    <property type="match status" value="1"/>
</dbReference>
<dbReference type="GO" id="GO:0030145">
    <property type="term" value="F:manganese ion binding"/>
    <property type="evidence" value="ECO:0007669"/>
    <property type="project" value="UniProtKB-UniRule"/>
</dbReference>
<dbReference type="Pfam" id="PF01351">
    <property type="entry name" value="RNase_HII"/>
    <property type="match status" value="1"/>
</dbReference>
<dbReference type="InterPro" id="IPR012337">
    <property type="entry name" value="RNaseH-like_sf"/>
</dbReference>
<evidence type="ECO:0000256" key="7">
    <source>
        <dbReference type="ARBA" id="ARBA00019179"/>
    </source>
</evidence>
<accession>A0A1F4VGB7</accession>
<comment type="cofactor">
    <cofactor evidence="2">
        <name>Mg(2+)</name>
        <dbReference type="ChEBI" id="CHEBI:18420"/>
    </cofactor>
</comment>
<evidence type="ECO:0000256" key="5">
    <source>
        <dbReference type="ARBA" id="ARBA00007383"/>
    </source>
</evidence>
<dbReference type="STRING" id="1802619.A2797_02150"/>
<dbReference type="InterPro" id="IPR001352">
    <property type="entry name" value="RNase_HII/HIII"/>
</dbReference>
<evidence type="ECO:0000256" key="16">
    <source>
        <dbReference type="RuleBase" id="RU003515"/>
    </source>
</evidence>
<evidence type="ECO:0000256" key="11">
    <source>
        <dbReference type="ARBA" id="ARBA00022759"/>
    </source>
</evidence>
<feature type="domain" description="RNase H type-2" evidence="17">
    <location>
        <begin position="18"/>
        <end position="203"/>
    </location>
</feature>
<dbReference type="GO" id="GO:0032299">
    <property type="term" value="C:ribonuclease H2 complex"/>
    <property type="evidence" value="ECO:0007669"/>
    <property type="project" value="TreeGrafter"/>
</dbReference>
<evidence type="ECO:0000256" key="4">
    <source>
        <dbReference type="ARBA" id="ARBA00004496"/>
    </source>
</evidence>
<dbReference type="Proteomes" id="UP000179005">
    <property type="component" value="Unassembled WGS sequence"/>
</dbReference>
<evidence type="ECO:0000256" key="12">
    <source>
        <dbReference type="ARBA" id="ARBA00022801"/>
    </source>
</evidence>
<gene>
    <name evidence="14" type="primary">rnhB</name>
    <name evidence="18" type="ORF">A2797_02150</name>
</gene>
<dbReference type="NCBIfam" id="NF000595">
    <property type="entry name" value="PRK00015.1-3"/>
    <property type="match status" value="1"/>
</dbReference>
<keyword evidence="9 14" id="KW-0540">Nuclease</keyword>
<organism evidence="18 19">
    <name type="scientific">candidate division WWE3 bacterium RIFCSPHIGHO2_01_FULL_48_15</name>
    <dbReference type="NCBI Taxonomy" id="1802619"/>
    <lineage>
        <taxon>Bacteria</taxon>
        <taxon>Katanobacteria</taxon>
    </lineage>
</organism>
<keyword evidence="10 14" id="KW-0479">Metal-binding</keyword>
<keyword evidence="12 14" id="KW-0378">Hydrolase</keyword>
<dbReference type="GO" id="GO:0043137">
    <property type="term" value="P:DNA replication, removal of RNA primer"/>
    <property type="evidence" value="ECO:0007669"/>
    <property type="project" value="TreeGrafter"/>
</dbReference>
<dbReference type="Gene3D" id="3.30.420.10">
    <property type="entry name" value="Ribonuclease H-like superfamily/Ribonuclease H"/>
    <property type="match status" value="1"/>
</dbReference>
<dbReference type="GO" id="GO:0005737">
    <property type="term" value="C:cytoplasm"/>
    <property type="evidence" value="ECO:0007669"/>
    <property type="project" value="UniProtKB-SubCell"/>
</dbReference>
<evidence type="ECO:0000256" key="3">
    <source>
        <dbReference type="ARBA" id="ARBA00004065"/>
    </source>
</evidence>
<evidence type="ECO:0000256" key="13">
    <source>
        <dbReference type="ARBA" id="ARBA00023211"/>
    </source>
</evidence>
<dbReference type="EMBL" id="MEVC01000003">
    <property type="protein sequence ID" value="OGC56135.1"/>
    <property type="molecule type" value="Genomic_DNA"/>
</dbReference>
<dbReference type="AlphaFoldDB" id="A0A1F4VGB7"/>
<comment type="function">
    <text evidence="3 14 16">Endonuclease that specifically degrades the RNA of RNA-DNA hybrids.</text>
</comment>
<comment type="cofactor">
    <cofactor evidence="14 15">
        <name>Mn(2+)</name>
        <dbReference type="ChEBI" id="CHEBI:29035"/>
    </cofactor>
    <cofactor evidence="14 15">
        <name>Mg(2+)</name>
        <dbReference type="ChEBI" id="CHEBI:18420"/>
    </cofactor>
    <text evidence="14 15">Manganese or magnesium. Binds 1 divalent metal ion per monomer in the absence of substrate. May bind a second metal ion after substrate binding.</text>
</comment>
<reference evidence="18 19" key="1">
    <citation type="journal article" date="2016" name="Nat. Commun.">
        <title>Thousands of microbial genomes shed light on interconnected biogeochemical processes in an aquifer system.</title>
        <authorList>
            <person name="Anantharaman K."/>
            <person name="Brown C.T."/>
            <person name="Hug L.A."/>
            <person name="Sharon I."/>
            <person name="Castelle C.J."/>
            <person name="Probst A.J."/>
            <person name="Thomas B.C."/>
            <person name="Singh A."/>
            <person name="Wilkins M.J."/>
            <person name="Karaoz U."/>
            <person name="Brodie E.L."/>
            <person name="Williams K.H."/>
            <person name="Hubbard S.S."/>
            <person name="Banfield J.F."/>
        </authorList>
    </citation>
    <scope>NUCLEOTIDE SEQUENCE [LARGE SCALE GENOMIC DNA]</scope>
</reference>
<comment type="similarity">
    <text evidence="5 14 16">Belongs to the RNase HII family.</text>
</comment>
<dbReference type="HAMAP" id="MF_00052_B">
    <property type="entry name" value="RNase_HII_B"/>
    <property type="match status" value="1"/>
</dbReference>
<evidence type="ECO:0000259" key="17">
    <source>
        <dbReference type="PROSITE" id="PS51975"/>
    </source>
</evidence>
<evidence type="ECO:0000256" key="9">
    <source>
        <dbReference type="ARBA" id="ARBA00022722"/>
    </source>
</evidence>
<dbReference type="GO" id="GO:0003723">
    <property type="term" value="F:RNA binding"/>
    <property type="evidence" value="ECO:0007669"/>
    <property type="project" value="UniProtKB-UniRule"/>
</dbReference>
<dbReference type="SUPFAM" id="SSF53098">
    <property type="entry name" value="Ribonuclease H-like"/>
    <property type="match status" value="1"/>
</dbReference>
<dbReference type="PANTHER" id="PTHR10954:SF18">
    <property type="entry name" value="RIBONUCLEASE HII"/>
    <property type="match status" value="1"/>
</dbReference>
<name>A0A1F4VGB7_UNCKA</name>
<comment type="caution">
    <text evidence="18">The sequence shown here is derived from an EMBL/GenBank/DDBJ whole genome shotgun (WGS) entry which is preliminary data.</text>
</comment>
<dbReference type="InterPro" id="IPR024567">
    <property type="entry name" value="RNase_HII/HIII_dom"/>
</dbReference>
<evidence type="ECO:0000256" key="14">
    <source>
        <dbReference type="HAMAP-Rule" id="MF_00052"/>
    </source>
</evidence>
<dbReference type="GO" id="GO:0006298">
    <property type="term" value="P:mismatch repair"/>
    <property type="evidence" value="ECO:0007669"/>
    <property type="project" value="TreeGrafter"/>
</dbReference>
<keyword evidence="13 14" id="KW-0464">Manganese</keyword>
<dbReference type="PANTHER" id="PTHR10954">
    <property type="entry name" value="RIBONUCLEASE H2 SUBUNIT A"/>
    <property type="match status" value="1"/>
</dbReference>